<dbReference type="KEGG" id="bbev:BBEV_1254"/>
<organism evidence="2 3">
    <name type="scientific">Salisediminibacterium beveridgei</name>
    <dbReference type="NCBI Taxonomy" id="632773"/>
    <lineage>
        <taxon>Bacteria</taxon>
        <taxon>Bacillati</taxon>
        <taxon>Bacillota</taxon>
        <taxon>Bacilli</taxon>
        <taxon>Bacillales</taxon>
        <taxon>Bacillaceae</taxon>
        <taxon>Salisediminibacterium</taxon>
    </lineage>
</organism>
<dbReference type="EMBL" id="CP012502">
    <property type="protein sequence ID" value="AOM82622.1"/>
    <property type="molecule type" value="Genomic_DNA"/>
</dbReference>
<evidence type="ECO:0000313" key="3">
    <source>
        <dbReference type="Proteomes" id="UP000094463"/>
    </source>
</evidence>
<name>A0A1D7QUC6_9BACI</name>
<feature type="transmembrane region" description="Helical" evidence="1">
    <location>
        <begin position="155"/>
        <end position="188"/>
    </location>
</feature>
<protein>
    <recommendedName>
        <fullName evidence="4">Maltodextrin utilization protein YvdJ</fullName>
    </recommendedName>
</protein>
<accession>A0A1D7QUC6</accession>
<feature type="transmembrane region" description="Helical" evidence="1">
    <location>
        <begin position="200"/>
        <end position="219"/>
    </location>
</feature>
<feature type="transmembrane region" description="Helical" evidence="1">
    <location>
        <begin position="28"/>
        <end position="46"/>
    </location>
</feature>
<reference evidence="2 3" key="1">
    <citation type="submission" date="2015-08" db="EMBL/GenBank/DDBJ databases">
        <title>The complete genome sequence of Bacillus beveridgei MLTeJB.</title>
        <authorList>
            <person name="Hanson T.E."/>
            <person name="Mesa C."/>
            <person name="Basesman S.M."/>
            <person name="Oremland R.S."/>
        </authorList>
    </citation>
    <scope>NUCLEOTIDE SEQUENCE [LARGE SCALE GENOMIC DNA]</scope>
    <source>
        <strain evidence="2 3">MLTeJB</strain>
    </source>
</reference>
<dbReference type="Proteomes" id="UP000094463">
    <property type="component" value="Chromosome"/>
</dbReference>
<keyword evidence="3" id="KW-1185">Reference proteome</keyword>
<feature type="transmembrane region" description="Helical" evidence="1">
    <location>
        <begin position="231"/>
        <end position="249"/>
    </location>
</feature>
<keyword evidence="1" id="KW-0812">Transmembrane</keyword>
<dbReference type="InterPro" id="IPR009574">
    <property type="entry name" value="DUF1189"/>
</dbReference>
<evidence type="ECO:0008006" key="4">
    <source>
        <dbReference type="Google" id="ProtNLM"/>
    </source>
</evidence>
<dbReference type="RefSeq" id="WP_069364691.1">
    <property type="nucleotide sequence ID" value="NZ_CP012502.1"/>
</dbReference>
<dbReference type="STRING" id="632773.BBEV_1254"/>
<evidence type="ECO:0000313" key="2">
    <source>
        <dbReference type="EMBL" id="AOM82622.1"/>
    </source>
</evidence>
<gene>
    <name evidence="2" type="ORF">BBEV_1254</name>
</gene>
<dbReference type="PATRIC" id="fig|632773.3.peg.1327"/>
<proteinExistence type="predicted"/>
<dbReference type="AlphaFoldDB" id="A0A1D7QUC6"/>
<keyword evidence="1" id="KW-0472">Membrane</keyword>
<dbReference type="Pfam" id="PF06691">
    <property type="entry name" value="DUF1189"/>
    <property type="match status" value="1"/>
</dbReference>
<sequence length="264" mass="29887">MNIFNQFFYSLFQPNTIASFKRQRIGRAILYVFLLMFITSLPLILITTSNFSSLYDDVDEQLRAFPEFNVENGVLQSEEGTSVTETDDGVMIIFDPDGEYTPDDLLEYDEGIALLQRDAVILTGDIYETFSYQQLGDDFSKAEFVSLSDTIGGSLTIILTIIGVLIYLVNTAMKFIGVTVLAAITMLLKRNVFNDLKYSQAWVLSAFAVTLPTTLFALFDLFQLNFPFQFAIYWVIAITMMNLVLRNLAYTRDQARSEQGPSTE</sequence>
<keyword evidence="1" id="KW-1133">Transmembrane helix</keyword>
<evidence type="ECO:0000256" key="1">
    <source>
        <dbReference type="SAM" id="Phobius"/>
    </source>
</evidence>